<reference evidence="3" key="1">
    <citation type="journal article" date="2019" name="Int. J. Syst. Evol. Microbiol.">
        <title>The Global Catalogue of Microorganisms (GCM) 10K type strain sequencing project: providing services to taxonomists for standard genome sequencing and annotation.</title>
        <authorList>
            <consortium name="The Broad Institute Genomics Platform"/>
            <consortium name="The Broad Institute Genome Sequencing Center for Infectious Disease"/>
            <person name="Wu L."/>
            <person name="Ma J."/>
        </authorList>
    </citation>
    <scope>NUCLEOTIDE SEQUENCE [LARGE SCALE GENOMIC DNA]</scope>
    <source>
        <strain evidence="3">CGMCC 4.7349</strain>
    </source>
</reference>
<dbReference type="Pfam" id="PF00067">
    <property type="entry name" value="p450"/>
    <property type="match status" value="1"/>
</dbReference>
<dbReference type="RefSeq" id="WP_189172917.1">
    <property type="nucleotide sequence ID" value="NZ_BMNG01000002.1"/>
</dbReference>
<proteinExistence type="inferred from homology"/>
<sequence>MSEQLVSLAPESISDPTKYAELREKGPLVHVSLHGLDTPVWLVTGYEDAKDALTDPRFVRDATKLAGQEGPSIADQMIAAYGLPAEYAQYLGILVLADGEEHARVRNLLVRSFTARRVNALRPQLEKVTEDLYTALKAKGEADLVGEFGYAIAATAICELMGVDAADQPTVQGFIQGYASGDPEHFIPAIQGIVEFCKALIAKRTAEPGEDLVSGLLQDEGDEKLTETEIIAVFLLLINTGIAPPAHFLSEAVLALFDHPEQLAKLRAEPELLATTAVPELLRFASAVPMGAPLYATEDLEFKGCPIKAGEVVNASLKGANHDPAEYEEPTALDVTRKLGSGVGHVALGHGPHYCIGAALAKLETEIVLNQLLIKHEGLSLAVDREDLVYAPVPGEGMHLTGLPVRF</sequence>
<comment type="caution">
    <text evidence="2">The sequence shown here is derived from an EMBL/GenBank/DDBJ whole genome shotgun (WGS) entry which is preliminary data.</text>
</comment>
<protein>
    <submittedName>
        <fullName evidence="2">Cytochrome P450</fullName>
    </submittedName>
</protein>
<gene>
    <name evidence="2" type="ORF">GCM10012286_09010</name>
</gene>
<evidence type="ECO:0000313" key="2">
    <source>
        <dbReference type="EMBL" id="GGO36660.1"/>
    </source>
</evidence>
<evidence type="ECO:0000313" key="3">
    <source>
        <dbReference type="Proteomes" id="UP000656881"/>
    </source>
</evidence>
<dbReference type="InterPro" id="IPR036396">
    <property type="entry name" value="Cyt_P450_sf"/>
</dbReference>
<name>A0ABQ2LJ69_9ACTN</name>
<dbReference type="Proteomes" id="UP000656881">
    <property type="component" value="Unassembled WGS sequence"/>
</dbReference>
<comment type="similarity">
    <text evidence="1">Belongs to the cytochrome P450 family.</text>
</comment>
<dbReference type="InterPro" id="IPR002397">
    <property type="entry name" value="Cyt_P450_B"/>
</dbReference>
<keyword evidence="3" id="KW-1185">Reference proteome</keyword>
<dbReference type="PANTHER" id="PTHR46696:SF1">
    <property type="entry name" value="CYTOCHROME P450 YJIB-RELATED"/>
    <property type="match status" value="1"/>
</dbReference>
<evidence type="ECO:0000256" key="1">
    <source>
        <dbReference type="ARBA" id="ARBA00010617"/>
    </source>
</evidence>
<organism evidence="2 3">
    <name type="scientific">Streptomyces lasiicapitis</name>
    <dbReference type="NCBI Taxonomy" id="1923961"/>
    <lineage>
        <taxon>Bacteria</taxon>
        <taxon>Bacillati</taxon>
        <taxon>Actinomycetota</taxon>
        <taxon>Actinomycetes</taxon>
        <taxon>Kitasatosporales</taxon>
        <taxon>Streptomycetaceae</taxon>
        <taxon>Streptomyces</taxon>
    </lineage>
</organism>
<dbReference type="SUPFAM" id="SSF48264">
    <property type="entry name" value="Cytochrome P450"/>
    <property type="match status" value="1"/>
</dbReference>
<dbReference type="PRINTS" id="PR00359">
    <property type="entry name" value="BP450"/>
</dbReference>
<accession>A0ABQ2LJ69</accession>
<dbReference type="InterPro" id="IPR001128">
    <property type="entry name" value="Cyt_P450"/>
</dbReference>
<dbReference type="Gene3D" id="1.10.630.10">
    <property type="entry name" value="Cytochrome P450"/>
    <property type="match status" value="1"/>
</dbReference>
<dbReference type="EMBL" id="BMNG01000002">
    <property type="protein sequence ID" value="GGO36660.1"/>
    <property type="molecule type" value="Genomic_DNA"/>
</dbReference>
<dbReference type="PANTHER" id="PTHR46696">
    <property type="entry name" value="P450, PUTATIVE (EUROFUNG)-RELATED"/>
    <property type="match status" value="1"/>
</dbReference>